<organism evidence="3 4">
    <name type="scientific">Streptomyces cellulosae</name>
    <dbReference type="NCBI Taxonomy" id="1968"/>
    <lineage>
        <taxon>Bacteria</taxon>
        <taxon>Bacillati</taxon>
        <taxon>Actinomycetota</taxon>
        <taxon>Actinomycetes</taxon>
        <taxon>Kitasatosporales</taxon>
        <taxon>Streptomycetaceae</taxon>
        <taxon>Streptomyces</taxon>
    </lineage>
</organism>
<dbReference type="SUPFAM" id="SSF89392">
    <property type="entry name" value="Prokaryotic lipoproteins and lipoprotein localization factors"/>
    <property type="match status" value="1"/>
</dbReference>
<feature type="region of interest" description="Disordered" evidence="1">
    <location>
        <begin position="26"/>
        <end position="54"/>
    </location>
</feature>
<comment type="caution">
    <text evidence="3">The sequence shown here is derived from an EMBL/GenBank/DDBJ whole genome shotgun (WGS) entry which is preliminary data.</text>
</comment>
<dbReference type="Gene3D" id="2.50.20.20">
    <property type="match status" value="1"/>
</dbReference>
<evidence type="ECO:0000313" key="4">
    <source>
        <dbReference type="Proteomes" id="UP001612415"/>
    </source>
</evidence>
<evidence type="ECO:0000256" key="1">
    <source>
        <dbReference type="SAM" id="MobiDB-lite"/>
    </source>
</evidence>
<gene>
    <name evidence="3" type="ORF">ACIA8P_11830</name>
</gene>
<dbReference type="RefSeq" id="WP_398656163.1">
    <property type="nucleotide sequence ID" value="NZ_JBITDC010000004.1"/>
</dbReference>
<feature type="chain" id="PRO_5047424505" description="LppX_LprAFG lipoprotein" evidence="2">
    <location>
        <begin position="20"/>
        <end position="294"/>
    </location>
</feature>
<feature type="compositionally biased region" description="Low complexity" evidence="1">
    <location>
        <begin position="30"/>
        <end position="41"/>
    </location>
</feature>
<reference evidence="3 4" key="1">
    <citation type="submission" date="2024-10" db="EMBL/GenBank/DDBJ databases">
        <title>The Natural Products Discovery Center: Release of the First 8490 Sequenced Strains for Exploring Actinobacteria Biosynthetic Diversity.</title>
        <authorList>
            <person name="Kalkreuter E."/>
            <person name="Kautsar S.A."/>
            <person name="Yang D."/>
            <person name="Bader C.D."/>
            <person name="Teijaro C.N."/>
            <person name="Fluegel L."/>
            <person name="Davis C.M."/>
            <person name="Simpson J.R."/>
            <person name="Lauterbach L."/>
            <person name="Steele A.D."/>
            <person name="Gui C."/>
            <person name="Meng S."/>
            <person name="Li G."/>
            <person name="Viehrig K."/>
            <person name="Ye F."/>
            <person name="Su P."/>
            <person name="Kiefer A.F."/>
            <person name="Nichols A."/>
            <person name="Cepeda A.J."/>
            <person name="Yan W."/>
            <person name="Fan B."/>
            <person name="Jiang Y."/>
            <person name="Adhikari A."/>
            <person name="Zheng C.-J."/>
            <person name="Schuster L."/>
            <person name="Cowan T.M."/>
            <person name="Smanski M.J."/>
            <person name="Chevrette M.G."/>
            <person name="De Carvalho L.P.S."/>
            <person name="Shen B."/>
        </authorList>
    </citation>
    <scope>NUCLEOTIDE SEQUENCE [LARGE SCALE GENOMIC DNA]</scope>
    <source>
        <strain evidence="3 4">NPDC051599</strain>
    </source>
</reference>
<dbReference type="EMBL" id="JBITDC010000004">
    <property type="protein sequence ID" value="MFI5675345.1"/>
    <property type="molecule type" value="Genomic_DNA"/>
</dbReference>
<keyword evidence="2" id="KW-0732">Signal</keyword>
<evidence type="ECO:0000256" key="2">
    <source>
        <dbReference type="SAM" id="SignalP"/>
    </source>
</evidence>
<evidence type="ECO:0008006" key="5">
    <source>
        <dbReference type="Google" id="ProtNLM"/>
    </source>
</evidence>
<feature type="compositionally biased region" description="Basic and acidic residues" evidence="1">
    <location>
        <begin position="42"/>
        <end position="54"/>
    </location>
</feature>
<protein>
    <recommendedName>
        <fullName evidence="5">LppX_LprAFG lipoprotein</fullName>
    </recommendedName>
</protein>
<accession>A0ABW7XZ31</accession>
<feature type="region of interest" description="Disordered" evidence="1">
    <location>
        <begin position="264"/>
        <end position="294"/>
    </location>
</feature>
<keyword evidence="4" id="KW-1185">Reference proteome</keyword>
<dbReference type="PROSITE" id="PS51257">
    <property type="entry name" value="PROKAR_LIPOPROTEIN"/>
    <property type="match status" value="1"/>
</dbReference>
<sequence length="294" mass="31155">MSRKRLGSAVAVVMLVAGAAGCGGTDDAADAAGSSSSGPEKSGPEKTDGTRAVHAAYERTRSADTAKLTVSSKAVAGGRSVTAKGSGAVDLAEGDSQVTLTSRGARIEQRVVDGIIYQKPTAAQRGPLPEGKSWMKIDPARLPRSGSGDTQVSDPVEPFDYVKGLDSDDVTKVGTETVNGTQTTRYRVDVDVKTLARGDRDQEQQLRRQLDTSSVPVDLWLDEQGRLRQETLRLTLRPLKNSKPTDREDTRVTSTTTLRFDDFGTKVDVQAPPAGQTADVTGRLADATRSPQAG</sequence>
<evidence type="ECO:0000313" key="3">
    <source>
        <dbReference type="EMBL" id="MFI5675345.1"/>
    </source>
</evidence>
<feature type="region of interest" description="Disordered" evidence="1">
    <location>
        <begin position="238"/>
        <end position="257"/>
    </location>
</feature>
<feature type="signal peptide" evidence="2">
    <location>
        <begin position="1"/>
        <end position="19"/>
    </location>
</feature>
<proteinExistence type="predicted"/>
<dbReference type="Proteomes" id="UP001612415">
    <property type="component" value="Unassembled WGS sequence"/>
</dbReference>
<name>A0ABW7XZ31_STRCE</name>
<dbReference type="InterPro" id="IPR029046">
    <property type="entry name" value="LolA/LolB/LppX"/>
</dbReference>